<comment type="caution">
    <text evidence="1">The sequence shown here is derived from an EMBL/GenBank/DDBJ whole genome shotgun (WGS) entry which is preliminary data.</text>
</comment>
<dbReference type="Proteomes" id="UP000701853">
    <property type="component" value="Chromosome 10"/>
</dbReference>
<dbReference type="AlphaFoldDB" id="A0A8J5Z5F0"/>
<gene>
    <name evidence="1" type="ORF">CXB51_026626</name>
</gene>
<dbReference type="EMBL" id="JAHUZN010000010">
    <property type="protein sequence ID" value="KAG8481729.1"/>
    <property type="molecule type" value="Genomic_DNA"/>
</dbReference>
<accession>A0A8J5Z5F0</accession>
<organism evidence="1 2">
    <name type="scientific">Gossypium anomalum</name>
    <dbReference type="NCBI Taxonomy" id="47600"/>
    <lineage>
        <taxon>Eukaryota</taxon>
        <taxon>Viridiplantae</taxon>
        <taxon>Streptophyta</taxon>
        <taxon>Embryophyta</taxon>
        <taxon>Tracheophyta</taxon>
        <taxon>Spermatophyta</taxon>
        <taxon>Magnoliopsida</taxon>
        <taxon>eudicotyledons</taxon>
        <taxon>Gunneridae</taxon>
        <taxon>Pentapetalae</taxon>
        <taxon>rosids</taxon>
        <taxon>malvids</taxon>
        <taxon>Malvales</taxon>
        <taxon>Malvaceae</taxon>
        <taxon>Malvoideae</taxon>
        <taxon>Gossypium</taxon>
    </lineage>
</organism>
<dbReference type="OrthoDB" id="1750221at2759"/>
<protein>
    <submittedName>
        <fullName evidence="1">Uncharacterized protein</fullName>
    </submittedName>
</protein>
<sequence length="112" mass="12665">MAVGNKVDAGILDLTARSGEQKTMLSAKKMETVRLKCGFKNGIDIGALGSKGGLYLDWKRNSLIQLKSFSSSHIDVEVHDDEIDVIWHLTGFYENLDERNRRESWDVLRRLG</sequence>
<proteinExistence type="predicted"/>
<keyword evidence="2" id="KW-1185">Reference proteome</keyword>
<evidence type="ECO:0000313" key="2">
    <source>
        <dbReference type="Proteomes" id="UP000701853"/>
    </source>
</evidence>
<reference evidence="1 2" key="1">
    <citation type="journal article" date="2021" name="bioRxiv">
        <title>The Gossypium anomalum genome as a resource for cotton improvement and evolutionary analysis of hybrid incompatibility.</title>
        <authorList>
            <person name="Grover C.E."/>
            <person name="Yuan D."/>
            <person name="Arick M.A."/>
            <person name="Miller E.R."/>
            <person name="Hu G."/>
            <person name="Peterson D.G."/>
            <person name="Wendel J.F."/>
            <person name="Udall J.A."/>
        </authorList>
    </citation>
    <scope>NUCLEOTIDE SEQUENCE [LARGE SCALE GENOMIC DNA]</scope>
    <source>
        <strain evidence="1">JFW-Udall</strain>
        <tissue evidence="1">Leaf</tissue>
    </source>
</reference>
<evidence type="ECO:0000313" key="1">
    <source>
        <dbReference type="EMBL" id="KAG8481729.1"/>
    </source>
</evidence>
<name>A0A8J5Z5F0_9ROSI</name>